<protein>
    <recommendedName>
        <fullName evidence="4">Lipocalin-like domain-containing protein</fullName>
    </recommendedName>
</protein>
<comment type="caution">
    <text evidence="2">The sequence shown here is derived from an EMBL/GenBank/DDBJ whole genome shotgun (WGS) entry which is preliminary data.</text>
</comment>
<organism evidence="2 3">
    <name type="scientific">Mucilaginibacter polytrichastri</name>
    <dbReference type="NCBI Taxonomy" id="1302689"/>
    <lineage>
        <taxon>Bacteria</taxon>
        <taxon>Pseudomonadati</taxon>
        <taxon>Bacteroidota</taxon>
        <taxon>Sphingobacteriia</taxon>
        <taxon>Sphingobacteriales</taxon>
        <taxon>Sphingobacteriaceae</taxon>
        <taxon>Mucilaginibacter</taxon>
    </lineage>
</organism>
<feature type="signal peptide" evidence="1">
    <location>
        <begin position="1"/>
        <end position="19"/>
    </location>
</feature>
<gene>
    <name evidence="2" type="ORF">RG47T_2496</name>
</gene>
<keyword evidence="1" id="KW-0732">Signal</keyword>
<dbReference type="AlphaFoldDB" id="A0A1Q5ZZ65"/>
<evidence type="ECO:0000313" key="2">
    <source>
        <dbReference type="EMBL" id="OKS87037.1"/>
    </source>
</evidence>
<evidence type="ECO:0008006" key="4">
    <source>
        <dbReference type="Google" id="ProtNLM"/>
    </source>
</evidence>
<name>A0A1Q5ZZ65_9SPHI</name>
<feature type="chain" id="PRO_5010308690" description="Lipocalin-like domain-containing protein" evidence="1">
    <location>
        <begin position="20"/>
        <end position="141"/>
    </location>
</feature>
<dbReference type="RefSeq" id="WP_074489702.1">
    <property type="nucleotide sequence ID" value="NZ_FPAM01000005.1"/>
</dbReference>
<dbReference type="Proteomes" id="UP000186720">
    <property type="component" value="Unassembled WGS sequence"/>
</dbReference>
<dbReference type="EMBL" id="MPPL01000001">
    <property type="protein sequence ID" value="OKS87037.1"/>
    <property type="molecule type" value="Genomic_DNA"/>
</dbReference>
<accession>A0A1Q5ZZ65</accession>
<evidence type="ECO:0000313" key="3">
    <source>
        <dbReference type="Proteomes" id="UP000186720"/>
    </source>
</evidence>
<sequence length="141" mass="15336">MKYKVIICLLLAIVFSACKKSNDAVPSSASIVGSWKLAESYNITIAGTQKTEADIAKPILLNFNTSLYSEATSGTVTRSGTYLLLDKYQYYPGYYASHVLKTDTVIRGTYAIHVGKPDTLLINSINQGPDNGSGSVYLRVK</sequence>
<evidence type="ECO:0000256" key="1">
    <source>
        <dbReference type="SAM" id="SignalP"/>
    </source>
</evidence>
<keyword evidence="3" id="KW-1185">Reference proteome</keyword>
<reference evidence="2 3" key="1">
    <citation type="submission" date="2016-11" db="EMBL/GenBank/DDBJ databases">
        <title>Whole Genome Sequencing of Mucilaginibacter polytrichastri RG4-7(T) isolated from the moss sample.</title>
        <authorList>
            <person name="Li Y."/>
        </authorList>
    </citation>
    <scope>NUCLEOTIDE SEQUENCE [LARGE SCALE GENOMIC DNA]</scope>
    <source>
        <strain evidence="2 3">RG4-7</strain>
    </source>
</reference>
<proteinExistence type="predicted"/>
<dbReference type="PROSITE" id="PS51257">
    <property type="entry name" value="PROKAR_LIPOPROTEIN"/>
    <property type="match status" value="1"/>
</dbReference>